<sequence length="445" mass="48984">MTSVVPPTIGIDFGTTNTVVSMTYGDGPARLVRFPTTEGDLFAFRSALSFHNLQGQGGEANERVVEAGPWAIEAYLEDPLETRFIQSFKSFAASAAFTETRILNKRYLFEDLLAAFLLKVREHAGEAMADLPPRVIVGRPVTFAGGNPDEALALQRYEAAFARLGFTDIRYAYEPVGAAFFFARQLKQDATVLVADFGGGTSDFSLVRFERESDGTLRSTPLSHSGVGVAGDAFDYRIIDQLVSPALGKGSLYRAFDNRLPIPQRYYTAFARWDQLALLRASRDMRDIRSLEKTALEPEKISRLIEVLDDNHGYALYRAVSGLKEALSARDRATFRFEAGSILIEQEVERTSFQGWIAPELTAIETAVDQALARANLPPQQVDRVFLTGGSSFVPAVREIFYRRFAADRIESGGEFESIASGLALIGRETDLGLWTMQAAVSPAA</sequence>
<dbReference type="Gene3D" id="3.30.420.40">
    <property type="match status" value="3"/>
</dbReference>
<organism evidence="4 5">
    <name type="scientific">Caulobacter henricii</name>
    <dbReference type="NCBI Taxonomy" id="69395"/>
    <lineage>
        <taxon>Bacteria</taxon>
        <taxon>Pseudomonadati</taxon>
        <taxon>Pseudomonadota</taxon>
        <taxon>Alphaproteobacteria</taxon>
        <taxon>Caulobacterales</taxon>
        <taxon>Caulobacteraceae</taxon>
        <taxon>Caulobacter</taxon>
    </lineage>
</organism>
<gene>
    <name evidence="4" type="ORF">AQ619_09235</name>
</gene>
<dbReference type="EMBL" id="CP013002">
    <property type="protein sequence ID" value="ALL13518.1"/>
    <property type="molecule type" value="Genomic_DNA"/>
</dbReference>
<comment type="similarity">
    <text evidence="1">Belongs to the heat shock protein 70 family.</text>
</comment>
<dbReference type="Pfam" id="PF00012">
    <property type="entry name" value="HSP70"/>
    <property type="match status" value="2"/>
</dbReference>
<dbReference type="PANTHER" id="PTHR42749">
    <property type="entry name" value="CELL SHAPE-DETERMINING PROTEIN MREB"/>
    <property type="match status" value="1"/>
</dbReference>
<reference evidence="4 5" key="1">
    <citation type="submission" date="2015-10" db="EMBL/GenBank/DDBJ databases">
        <title>Conservation of the essential genome among Caulobacter and Brevundimonas species.</title>
        <authorList>
            <person name="Scott D."/>
            <person name="Ely B."/>
        </authorList>
    </citation>
    <scope>NUCLEOTIDE SEQUENCE [LARGE SCALE GENOMIC DNA]</scope>
    <source>
        <strain evidence="4 5">CB4</strain>
    </source>
</reference>
<dbReference type="OrthoDB" id="9807934at2"/>
<dbReference type="GO" id="GO:0140662">
    <property type="term" value="F:ATP-dependent protein folding chaperone"/>
    <property type="evidence" value="ECO:0007669"/>
    <property type="project" value="InterPro"/>
</dbReference>
<dbReference type="SUPFAM" id="SSF53067">
    <property type="entry name" value="Actin-like ATPase domain"/>
    <property type="match status" value="2"/>
</dbReference>
<proteinExistence type="inferred from homology"/>
<dbReference type="InterPro" id="IPR013126">
    <property type="entry name" value="Hsp_70_fam"/>
</dbReference>
<keyword evidence="2" id="KW-0547">Nucleotide-binding</keyword>
<protein>
    <submittedName>
        <fullName evidence="4">Molecular chaperone Hsp70</fullName>
    </submittedName>
</protein>
<dbReference type="GO" id="GO:0005524">
    <property type="term" value="F:ATP binding"/>
    <property type="evidence" value="ECO:0007669"/>
    <property type="project" value="UniProtKB-KW"/>
</dbReference>
<evidence type="ECO:0000313" key="5">
    <source>
        <dbReference type="Proteomes" id="UP000056905"/>
    </source>
</evidence>
<dbReference type="CDD" id="cd10231">
    <property type="entry name" value="ASKHA_NBD_HSP70_YegD-like"/>
    <property type="match status" value="1"/>
</dbReference>
<dbReference type="RefSeq" id="WP_062146589.1">
    <property type="nucleotide sequence ID" value="NZ_CP013002.1"/>
</dbReference>
<dbReference type="eggNOG" id="COG0443">
    <property type="taxonomic scope" value="Bacteria"/>
</dbReference>
<dbReference type="InterPro" id="IPR042054">
    <property type="entry name" value="YegD-like"/>
</dbReference>
<accession>A0A0P0NZA4</accession>
<dbReference type="InterPro" id="IPR018181">
    <property type="entry name" value="Heat_shock_70_CS"/>
</dbReference>
<keyword evidence="5" id="KW-1185">Reference proteome</keyword>
<name>A0A0P0NZA4_9CAUL</name>
<evidence type="ECO:0000313" key="4">
    <source>
        <dbReference type="EMBL" id="ALL13518.1"/>
    </source>
</evidence>
<dbReference type="PROSITE" id="PS01036">
    <property type="entry name" value="HSP70_3"/>
    <property type="match status" value="1"/>
</dbReference>
<keyword evidence="3" id="KW-0067">ATP-binding</keyword>
<dbReference type="PANTHER" id="PTHR42749:SF1">
    <property type="entry name" value="CELL SHAPE-DETERMINING PROTEIN MREB"/>
    <property type="match status" value="1"/>
</dbReference>
<dbReference type="InterPro" id="IPR043129">
    <property type="entry name" value="ATPase_NBD"/>
</dbReference>
<evidence type="ECO:0000256" key="3">
    <source>
        <dbReference type="ARBA" id="ARBA00022840"/>
    </source>
</evidence>
<evidence type="ECO:0000256" key="2">
    <source>
        <dbReference type="ARBA" id="ARBA00022741"/>
    </source>
</evidence>
<dbReference type="Proteomes" id="UP000056905">
    <property type="component" value="Chromosome"/>
</dbReference>
<dbReference type="Gene3D" id="3.90.640.10">
    <property type="entry name" value="Actin, Chain A, domain 4"/>
    <property type="match status" value="2"/>
</dbReference>
<evidence type="ECO:0000256" key="1">
    <source>
        <dbReference type="ARBA" id="ARBA00007381"/>
    </source>
</evidence>
<dbReference type="KEGG" id="chq:AQ619_09235"/>
<dbReference type="PRINTS" id="PR00301">
    <property type="entry name" value="HEATSHOCK70"/>
</dbReference>
<dbReference type="AlphaFoldDB" id="A0A0P0NZA4"/>
<dbReference type="STRING" id="69395.AQ619_09235"/>